<feature type="transmembrane region" description="Helical" evidence="1">
    <location>
        <begin position="21"/>
        <end position="44"/>
    </location>
</feature>
<comment type="caution">
    <text evidence="2">The sequence shown here is derived from an EMBL/GenBank/DDBJ whole genome shotgun (WGS) entry which is preliminary data.</text>
</comment>
<keyword evidence="1" id="KW-0812">Transmembrane</keyword>
<feature type="transmembrane region" description="Helical" evidence="1">
    <location>
        <begin position="56"/>
        <end position="77"/>
    </location>
</feature>
<organism evidence="2 3">
    <name type="scientific">Turicimonas muris</name>
    <dbReference type="NCBI Taxonomy" id="1796652"/>
    <lineage>
        <taxon>Bacteria</taxon>
        <taxon>Pseudomonadati</taxon>
        <taxon>Pseudomonadota</taxon>
        <taxon>Betaproteobacteria</taxon>
        <taxon>Burkholderiales</taxon>
        <taxon>Sutterellaceae</taxon>
        <taxon>Turicimonas</taxon>
    </lineage>
</organism>
<proteinExistence type="predicted"/>
<keyword evidence="1" id="KW-0472">Membrane</keyword>
<evidence type="ECO:0000256" key="1">
    <source>
        <dbReference type="SAM" id="Phobius"/>
    </source>
</evidence>
<name>A0A227KRR2_9BURK</name>
<protein>
    <submittedName>
        <fullName evidence="2">Copper ABC transporter permease</fullName>
    </submittedName>
</protein>
<dbReference type="PANTHER" id="PTHR43471:SF1">
    <property type="entry name" value="ABC TRANSPORTER PERMEASE PROTEIN NOSY-RELATED"/>
    <property type="match status" value="1"/>
</dbReference>
<reference evidence="3" key="1">
    <citation type="submission" date="2017-05" db="EMBL/GenBank/DDBJ databases">
        <title>Improved OligoMM genomes.</title>
        <authorList>
            <person name="Garzetti D."/>
        </authorList>
    </citation>
    <scope>NUCLEOTIDE SEQUENCE [LARGE SCALE GENOMIC DNA]</scope>
    <source>
        <strain evidence="3">YL45</strain>
    </source>
</reference>
<evidence type="ECO:0000313" key="3">
    <source>
        <dbReference type="Proteomes" id="UP000214610"/>
    </source>
</evidence>
<dbReference type="GO" id="GO:0005886">
    <property type="term" value="C:plasma membrane"/>
    <property type="evidence" value="ECO:0007669"/>
    <property type="project" value="UniProtKB-SubCell"/>
</dbReference>
<keyword evidence="3" id="KW-1185">Reference proteome</keyword>
<dbReference type="PANTHER" id="PTHR43471">
    <property type="entry name" value="ABC TRANSPORTER PERMEASE"/>
    <property type="match status" value="1"/>
</dbReference>
<dbReference type="AlphaFoldDB" id="A0A227KRR2"/>
<dbReference type="EMBL" id="NHMP01000002">
    <property type="protein sequence ID" value="OXE50416.1"/>
    <property type="molecule type" value="Genomic_DNA"/>
</dbReference>
<accession>A0A227KRR2</accession>
<feature type="transmembrane region" description="Helical" evidence="1">
    <location>
        <begin position="113"/>
        <end position="134"/>
    </location>
</feature>
<feature type="transmembrane region" description="Helical" evidence="1">
    <location>
        <begin position="146"/>
        <end position="166"/>
    </location>
</feature>
<keyword evidence="1" id="KW-1133">Transmembrane helix</keyword>
<feature type="transmembrane region" description="Helical" evidence="1">
    <location>
        <begin position="239"/>
        <end position="257"/>
    </location>
</feature>
<feature type="transmembrane region" description="Helical" evidence="1">
    <location>
        <begin position="178"/>
        <end position="198"/>
    </location>
</feature>
<sequence>MKRASTWVIACKEFKDTARSFWLLAGSCLFVLTSLSVIYGVAALGGDFTFRPLTSVMNSLLILDVFLIPLIAVLMAYDAFVGEKEQGTLLLLLTYPVSRTALLVGKLLGQGFAFGLCFLVGSSVLPILSAAHLLPYDLIEVCKLTFALAISGWLLGLVFILISYAISLCVSTKAQALAALLLIWLVSVLLYDLGLLIFTIAFEGKITNELMNICLMINPSTLFRLLNHDLIEAQVPSRNALLMGMYLCIWFVVFFLIDRWLLVRRTY</sequence>
<dbReference type="GO" id="GO:0140359">
    <property type="term" value="F:ABC-type transporter activity"/>
    <property type="evidence" value="ECO:0007669"/>
    <property type="project" value="InterPro"/>
</dbReference>
<gene>
    <name evidence="2" type="ORF">ADH67_04430</name>
</gene>
<evidence type="ECO:0000313" key="2">
    <source>
        <dbReference type="EMBL" id="OXE50416.1"/>
    </source>
</evidence>
<dbReference type="Proteomes" id="UP000214610">
    <property type="component" value="Unassembled WGS sequence"/>
</dbReference>
<dbReference type="Pfam" id="PF12679">
    <property type="entry name" value="ABC2_membrane_2"/>
    <property type="match status" value="1"/>
</dbReference>